<evidence type="ECO:0000256" key="4">
    <source>
        <dbReference type="SAM" id="MobiDB-lite"/>
    </source>
</evidence>
<dbReference type="InterPro" id="IPR026246">
    <property type="entry name" value="Fsip1"/>
</dbReference>
<accession>A0A3B5BBP8</accession>
<dbReference type="GeneTree" id="ENSGT00940000180275"/>
<evidence type="ECO:0000256" key="1">
    <source>
        <dbReference type="ARBA" id="ARBA00010495"/>
    </source>
</evidence>
<name>A0A3B5BBP8_9TELE</name>
<evidence type="ECO:0000313" key="5">
    <source>
        <dbReference type="Ensembl" id="ENSSPAP00000030888.1"/>
    </source>
</evidence>
<evidence type="ECO:0000256" key="3">
    <source>
        <dbReference type="ARBA" id="ARBA00023054"/>
    </source>
</evidence>
<organism evidence="5">
    <name type="scientific">Stegastes partitus</name>
    <name type="common">bicolor damselfish</name>
    <dbReference type="NCBI Taxonomy" id="144197"/>
    <lineage>
        <taxon>Eukaryota</taxon>
        <taxon>Metazoa</taxon>
        <taxon>Chordata</taxon>
        <taxon>Craniata</taxon>
        <taxon>Vertebrata</taxon>
        <taxon>Euteleostomi</taxon>
        <taxon>Actinopterygii</taxon>
        <taxon>Neopterygii</taxon>
        <taxon>Teleostei</taxon>
        <taxon>Neoteleostei</taxon>
        <taxon>Acanthomorphata</taxon>
        <taxon>Ovalentaria</taxon>
        <taxon>Pomacentridae</taxon>
        <taxon>Stegastes</taxon>
    </lineage>
</organism>
<comment type="similarity">
    <text evidence="1">Belongs to the FSIP1 family.</text>
</comment>
<dbReference type="PANTHER" id="PTHR22012">
    <property type="entry name" value="FIBROUS SHEATH INTERACTING PROTEIN 1"/>
    <property type="match status" value="1"/>
</dbReference>
<dbReference type="PRINTS" id="PR02075">
    <property type="entry name" value="FIBSHEATHIP1"/>
</dbReference>
<reference evidence="5" key="1">
    <citation type="submission" date="2023-09" db="UniProtKB">
        <authorList>
            <consortium name="Ensembl"/>
        </authorList>
    </citation>
    <scope>IDENTIFICATION</scope>
</reference>
<sequence>MEITRGSLDDISRPASSEPTGSRVSSVSLPHRDRICPTAPLSLLVLSNADAADLQVSKQYISIVKTLQLSSFPEVTPLCNKTTLPLPDDCHTVATEDEDEDSKLQRAIWEMRRLDEILSAKICREKEIQRQRKELQAKLWQELQVDAVSVSILFTKLIQELLLVTSASRGPCDRTRIHICQVTPQTTFYHMLSDGMVIIRALTYFFNICLQPYNVYLYLTGEKKPDSLTDSSEVGYKDKAEDQFEGSHCGASKGMNKQKDFVKRNIEVCQSSRRAERSAGMYRMTWSESLSCLFFQSGKYLSVV</sequence>
<dbReference type="AlphaFoldDB" id="A0A3B5BBP8"/>
<feature type="compositionally biased region" description="Polar residues" evidence="4">
    <location>
        <begin position="14"/>
        <end position="28"/>
    </location>
</feature>
<keyword evidence="3" id="KW-0175">Coiled coil</keyword>
<proteinExistence type="inferred from homology"/>
<feature type="region of interest" description="Disordered" evidence="4">
    <location>
        <begin position="1"/>
        <end position="29"/>
    </location>
</feature>
<protein>
    <recommendedName>
        <fullName evidence="2">Fibrous sheath-interacting protein 1</fullName>
    </recommendedName>
</protein>
<dbReference type="Pfam" id="PF15554">
    <property type="entry name" value="FSIP1"/>
    <property type="match status" value="1"/>
</dbReference>
<dbReference type="STRING" id="144197.ENSSPAP00000030888"/>
<dbReference type="PANTHER" id="PTHR22012:SF2">
    <property type="entry name" value="FIBROUS SHEATH-INTERACTING PROTEIN 1"/>
    <property type="match status" value="1"/>
</dbReference>
<evidence type="ECO:0000256" key="2">
    <source>
        <dbReference type="ARBA" id="ARBA00019480"/>
    </source>
</evidence>
<dbReference type="Ensembl" id="ENSSPAT00000031385.1">
    <property type="protein sequence ID" value="ENSSPAP00000030888.1"/>
    <property type="gene ID" value="ENSSPAG00000023165.1"/>
</dbReference>